<gene>
    <name evidence="2" type="ORF">DP923_00465</name>
</gene>
<name>A0A364RH42_9BACT</name>
<reference evidence="2 3" key="1">
    <citation type="submission" date="2018-06" db="EMBL/GenBank/DDBJ databases">
        <authorList>
            <person name="Liu Z.-W."/>
        </authorList>
    </citation>
    <scope>NUCLEOTIDE SEQUENCE [LARGE SCALE GENOMIC DNA]</scope>
    <source>
        <strain evidence="2 3">2b14</strain>
    </source>
</reference>
<evidence type="ECO:0000256" key="1">
    <source>
        <dbReference type="SAM" id="MobiDB-lite"/>
    </source>
</evidence>
<dbReference type="OrthoDB" id="853741at2"/>
<accession>A0A364RH42</accession>
<reference evidence="2 3" key="2">
    <citation type="submission" date="2018-07" db="EMBL/GenBank/DDBJ databases">
        <title>Pontibacter sp. 2b14 genomic sequence and assembly.</title>
        <authorList>
            <person name="Du Z.-J."/>
        </authorList>
    </citation>
    <scope>NUCLEOTIDE SEQUENCE [LARGE SCALE GENOMIC DNA]</scope>
    <source>
        <strain evidence="2 3">2b14</strain>
    </source>
</reference>
<proteinExistence type="predicted"/>
<keyword evidence="3" id="KW-1185">Reference proteome</keyword>
<protein>
    <submittedName>
        <fullName evidence="2">Uncharacterized protein</fullName>
    </submittedName>
</protein>
<feature type="region of interest" description="Disordered" evidence="1">
    <location>
        <begin position="1"/>
        <end position="73"/>
    </location>
</feature>
<evidence type="ECO:0000313" key="2">
    <source>
        <dbReference type="EMBL" id="RAU83587.1"/>
    </source>
</evidence>
<dbReference type="EMBL" id="QMDV01000001">
    <property type="protein sequence ID" value="RAU83587.1"/>
    <property type="molecule type" value="Genomic_DNA"/>
</dbReference>
<feature type="compositionally biased region" description="Acidic residues" evidence="1">
    <location>
        <begin position="53"/>
        <end position="73"/>
    </location>
</feature>
<dbReference type="Proteomes" id="UP000251692">
    <property type="component" value="Unassembled WGS sequence"/>
</dbReference>
<dbReference type="RefSeq" id="WP_112303621.1">
    <property type="nucleotide sequence ID" value="NZ_QMDV01000001.1"/>
</dbReference>
<organism evidence="2 3">
    <name type="scientific">Pontibacter arcticus</name>
    <dbReference type="NCBI Taxonomy" id="2080288"/>
    <lineage>
        <taxon>Bacteria</taxon>
        <taxon>Pseudomonadati</taxon>
        <taxon>Bacteroidota</taxon>
        <taxon>Cytophagia</taxon>
        <taxon>Cytophagales</taxon>
        <taxon>Hymenobacteraceae</taxon>
        <taxon>Pontibacter</taxon>
    </lineage>
</organism>
<sequence length="73" mass="8105">MANKDTSKVKKGDGDTLGEKNIENRITKNPAPKEDTRESETTPPANEIYVNLEPDDLDLSDEDITEVGDNDEK</sequence>
<dbReference type="AlphaFoldDB" id="A0A364RH42"/>
<feature type="compositionally biased region" description="Basic and acidic residues" evidence="1">
    <location>
        <begin position="1"/>
        <end position="40"/>
    </location>
</feature>
<comment type="caution">
    <text evidence="2">The sequence shown here is derived from an EMBL/GenBank/DDBJ whole genome shotgun (WGS) entry which is preliminary data.</text>
</comment>
<evidence type="ECO:0000313" key="3">
    <source>
        <dbReference type="Proteomes" id="UP000251692"/>
    </source>
</evidence>